<evidence type="ECO:0000313" key="3">
    <source>
        <dbReference type="Proteomes" id="UP000182278"/>
    </source>
</evidence>
<dbReference type="GO" id="GO:0003677">
    <property type="term" value="F:DNA binding"/>
    <property type="evidence" value="ECO:0007669"/>
    <property type="project" value="InterPro"/>
</dbReference>
<accession>A0A1J4SFF3</accession>
<dbReference type="InterPro" id="IPR006935">
    <property type="entry name" value="Helicase/UvrB_N"/>
</dbReference>
<gene>
    <name evidence="2" type="ORF">AUJ66_04650</name>
</gene>
<dbReference type="GO" id="GO:0005524">
    <property type="term" value="F:ATP binding"/>
    <property type="evidence" value="ECO:0007669"/>
    <property type="project" value="InterPro"/>
</dbReference>
<evidence type="ECO:0000313" key="2">
    <source>
        <dbReference type="EMBL" id="OIN96989.1"/>
    </source>
</evidence>
<dbReference type="AlphaFoldDB" id="A0A1J4SFF3"/>
<dbReference type="Proteomes" id="UP000182278">
    <property type="component" value="Unassembled WGS sequence"/>
</dbReference>
<dbReference type="InterPro" id="IPR050742">
    <property type="entry name" value="Helicase_Restrict-Modif_Enz"/>
</dbReference>
<dbReference type="PANTHER" id="PTHR47396:SF1">
    <property type="entry name" value="ATP-DEPENDENT HELICASE IRC3-RELATED"/>
    <property type="match status" value="1"/>
</dbReference>
<comment type="caution">
    <text evidence="2">The sequence shown here is derived from an EMBL/GenBank/DDBJ whole genome shotgun (WGS) entry which is preliminary data.</text>
</comment>
<dbReference type="GO" id="GO:0016787">
    <property type="term" value="F:hydrolase activity"/>
    <property type="evidence" value="ECO:0007669"/>
    <property type="project" value="InterPro"/>
</dbReference>
<evidence type="ECO:0000259" key="1">
    <source>
        <dbReference type="Pfam" id="PF04851"/>
    </source>
</evidence>
<dbReference type="EMBL" id="MNUO01000069">
    <property type="protein sequence ID" value="OIN96989.1"/>
    <property type="molecule type" value="Genomic_DNA"/>
</dbReference>
<reference evidence="2 3" key="1">
    <citation type="journal article" date="2016" name="Environ. Microbiol.">
        <title>Genomic resolution of a cold subsurface aquifer community provides metabolic insights for novel microbes adapted to high CO concentrations.</title>
        <authorList>
            <person name="Probst A.J."/>
            <person name="Castelle C.J."/>
            <person name="Singh A."/>
            <person name="Brown C.T."/>
            <person name="Anantharaman K."/>
            <person name="Sharon I."/>
            <person name="Hug L.A."/>
            <person name="Burstein D."/>
            <person name="Emerson J.B."/>
            <person name="Thomas B.C."/>
            <person name="Banfield J.F."/>
        </authorList>
    </citation>
    <scope>NUCLEOTIDE SEQUENCE [LARGE SCALE GENOMIC DNA]</scope>
    <source>
        <strain evidence="2">CG1_02_38_46</strain>
    </source>
</reference>
<sequence>MYYFFKSHEANFREWVKTEFQGIPEKGIAFSRHISSSLFKPKMELFSEKQWKMQLEAIQRCVYSFEILGEKDILTNIVTGGGKTTIIAGMSAYMMIVHDQMKFLVLTPNTIVRERLIDDFDINSSSYVYDVFPFFSNSYETLKNRFSLHIMKPFVSAVGIRSGNIILGNIHQIYERTDNWKVLRDNVESLCIFNDEAHNTKAEQYNDLINKLKPKRFFRLDTTATPDRLDGLHPDSKMIFVYDIAQGMQDKIIKRIVVFHPDVRKVQLTYEDLETGKTISAEDVPWEEIERRNIPARRYITSVKPMRQQIAIALELLKNQHMRMPMNKDGSPRFKPLLFVVAISIADAERIKDEILKIGEPYGVKKVLLVTNESDDELKEAARNLNKEPLTEWDAVVSVLMLREGWDVRNISVILLFRKFCFKQMPDGQKFSVYGPQVIGRGLRRMSKNPEEWESLFVVDHPILKHDWLWEHLRATQYPDSLDPAGIIFDIEKIPEDKEMEKIDEGETTIEEAEERLDISSLPPTPEPPEIVEPIYEWQRFLDDYKYEFHKMNITEEIEQIKSLNLDGDLTIIDKDVPKIEIEEIARITKTENWGIEELKKQLVRQIHLIAHDAFLEYDRNPDERQVVLVKIIREHIRKRFLLGTDVEESNDERLLRILWAIVDQIRDVFLRPELIEGIFAKSKI</sequence>
<name>A0A1J4SFF3_9BACT</name>
<dbReference type="InterPro" id="IPR027417">
    <property type="entry name" value="P-loop_NTPase"/>
</dbReference>
<dbReference type="STRING" id="1817893.AUJ66_04650"/>
<dbReference type="GO" id="GO:0005829">
    <property type="term" value="C:cytosol"/>
    <property type="evidence" value="ECO:0007669"/>
    <property type="project" value="TreeGrafter"/>
</dbReference>
<organism evidence="2 3">
    <name type="scientific">Candidatus Desantisbacteria bacterium CG1_02_38_46</name>
    <dbReference type="NCBI Taxonomy" id="1817893"/>
    <lineage>
        <taxon>Bacteria</taxon>
        <taxon>Candidatus Desantisiibacteriota</taxon>
    </lineage>
</organism>
<dbReference type="PANTHER" id="PTHR47396">
    <property type="entry name" value="TYPE I RESTRICTION ENZYME ECOKI R PROTEIN"/>
    <property type="match status" value="1"/>
</dbReference>
<dbReference type="SUPFAM" id="SSF52540">
    <property type="entry name" value="P-loop containing nucleoside triphosphate hydrolases"/>
    <property type="match status" value="2"/>
</dbReference>
<dbReference type="Gene3D" id="3.40.50.300">
    <property type="entry name" value="P-loop containing nucleotide triphosphate hydrolases"/>
    <property type="match status" value="2"/>
</dbReference>
<dbReference type="Pfam" id="PF04851">
    <property type="entry name" value="ResIII"/>
    <property type="match status" value="1"/>
</dbReference>
<feature type="domain" description="Helicase/UvrB N-terminal" evidence="1">
    <location>
        <begin position="52"/>
        <end position="228"/>
    </location>
</feature>
<proteinExistence type="predicted"/>
<protein>
    <recommendedName>
        <fullName evidence="1">Helicase/UvrB N-terminal domain-containing protein</fullName>
    </recommendedName>
</protein>